<dbReference type="OrthoDB" id="9082975at2759"/>
<protein>
    <recommendedName>
        <fullName evidence="3">Leucine zipper transcription factor-like protein 1</fullName>
    </recommendedName>
</protein>
<evidence type="ECO:0000256" key="1">
    <source>
        <dbReference type="ARBA" id="ARBA00004496"/>
    </source>
</evidence>
<proteinExistence type="inferred from homology"/>
<comment type="caution">
    <text evidence="9">The sequence shown here is derived from an EMBL/GenBank/DDBJ whole genome shotgun (WGS) entry which is preliminary data.</text>
</comment>
<dbReference type="AlphaFoldDB" id="A0A177ARQ7"/>
<name>A0A177ARQ7_9BILA</name>
<keyword evidence="5 8" id="KW-0175">Coiled coil</keyword>
<evidence type="ECO:0000256" key="7">
    <source>
        <dbReference type="ARBA" id="ARBA00026004"/>
    </source>
</evidence>
<feature type="non-terminal residue" evidence="9">
    <location>
        <position position="1"/>
    </location>
</feature>
<dbReference type="GO" id="GO:0005737">
    <property type="term" value="C:cytoplasm"/>
    <property type="evidence" value="ECO:0007669"/>
    <property type="project" value="UniProtKB-SubCell"/>
</dbReference>
<evidence type="ECO:0000256" key="6">
    <source>
        <dbReference type="ARBA" id="ARBA00024898"/>
    </source>
</evidence>
<dbReference type="Pfam" id="PF15294">
    <property type="entry name" value="Leu_zip"/>
    <property type="match status" value="1"/>
</dbReference>
<comment type="function">
    <text evidence="6">Regulates ciliary localization of the BBSome complex. Together with the BBSome complex, controls SMO ciliary trafficking and contributes to the sonic hedgehog (SHH) pathway regulation. May play a role in neurite outgrowth. May have tumor suppressor function.</text>
</comment>
<dbReference type="PANTHER" id="PTHR21635:SF0">
    <property type="entry name" value="LEUCINE ZIPPER TRANSCRIPTION FACTOR-LIKE PROTEIN 1"/>
    <property type="match status" value="1"/>
</dbReference>
<comment type="similarity">
    <text evidence="2">Belongs to the LZTFL1 family.</text>
</comment>
<dbReference type="GO" id="GO:1903565">
    <property type="term" value="P:negative regulation of protein localization to cilium"/>
    <property type="evidence" value="ECO:0007669"/>
    <property type="project" value="TreeGrafter"/>
</dbReference>
<keyword evidence="4" id="KW-0963">Cytoplasm</keyword>
<organism evidence="9 10">
    <name type="scientific">Intoshia linei</name>
    <dbReference type="NCBI Taxonomy" id="1819745"/>
    <lineage>
        <taxon>Eukaryota</taxon>
        <taxon>Metazoa</taxon>
        <taxon>Spiralia</taxon>
        <taxon>Lophotrochozoa</taxon>
        <taxon>Mesozoa</taxon>
        <taxon>Orthonectida</taxon>
        <taxon>Rhopaluridae</taxon>
        <taxon>Intoshia</taxon>
    </lineage>
</organism>
<comment type="subunit">
    <text evidence="7">Self-associates. Interacts with BBS9; the interaction mediates the association of LZTL1 with the BBsome complex and regulates BBSome ciliary trafficking.</text>
</comment>
<evidence type="ECO:0000256" key="3">
    <source>
        <dbReference type="ARBA" id="ARBA00018920"/>
    </source>
</evidence>
<accession>A0A177ARQ7</accession>
<keyword evidence="10" id="KW-1185">Reference proteome</keyword>
<evidence type="ECO:0000313" key="9">
    <source>
        <dbReference type="EMBL" id="OAF64202.1"/>
    </source>
</evidence>
<feature type="coiled-coil region" evidence="8">
    <location>
        <begin position="2"/>
        <end position="139"/>
    </location>
</feature>
<dbReference type="Proteomes" id="UP000078046">
    <property type="component" value="Unassembled WGS sequence"/>
</dbReference>
<gene>
    <name evidence="9" type="ORF">A3Q56_08096</name>
</gene>
<reference evidence="9 10" key="1">
    <citation type="submission" date="2016-04" db="EMBL/GenBank/DDBJ databases">
        <title>The genome of Intoshia linei affirms orthonectids as highly simplified spiralians.</title>
        <authorList>
            <person name="Mikhailov K.V."/>
            <person name="Slusarev G.S."/>
            <person name="Nikitin M.A."/>
            <person name="Logacheva M.D."/>
            <person name="Penin A."/>
            <person name="Aleoshin V."/>
            <person name="Panchin Y.V."/>
        </authorList>
    </citation>
    <scope>NUCLEOTIDE SEQUENCE [LARGE SCALE GENOMIC DNA]</scope>
    <source>
        <strain evidence="9">Intl2013</strain>
        <tissue evidence="9">Whole animal</tissue>
    </source>
</reference>
<evidence type="ECO:0000256" key="5">
    <source>
        <dbReference type="ARBA" id="ARBA00023054"/>
    </source>
</evidence>
<dbReference type="EMBL" id="LWCA01002028">
    <property type="protein sequence ID" value="OAF64202.1"/>
    <property type="molecule type" value="Genomic_DNA"/>
</dbReference>
<evidence type="ECO:0000313" key="10">
    <source>
        <dbReference type="Proteomes" id="UP000078046"/>
    </source>
</evidence>
<evidence type="ECO:0000256" key="2">
    <source>
        <dbReference type="ARBA" id="ARBA00008868"/>
    </source>
</evidence>
<comment type="subcellular location">
    <subcellularLocation>
        <location evidence="1">Cytoplasm</location>
    </subcellularLocation>
</comment>
<evidence type="ECO:0000256" key="4">
    <source>
        <dbReference type="ARBA" id="ARBA00022490"/>
    </source>
</evidence>
<dbReference type="InterPro" id="IPR026157">
    <property type="entry name" value="LZTFL1"/>
</dbReference>
<sequence length="141" mass="16478">EVEKLNTVNAILEKELKEKQNCVTATITETSRSNINEIEEEKVEAELELAYLNRQIESLKKSMIEKSNISQTNDSDLTSQLTKKQEELMNLRNLLDMSEKELEKKVSMTAPFKNMKIMLLNKNEKIKQLRRRLSQYEVVDT</sequence>
<dbReference type="PANTHER" id="PTHR21635">
    <property type="entry name" value="LEUCINE ZIPPER TRANSCRIPTION FACTOR LIKE"/>
    <property type="match status" value="1"/>
</dbReference>
<evidence type="ECO:0000256" key="8">
    <source>
        <dbReference type="SAM" id="Coils"/>
    </source>
</evidence>